<evidence type="ECO:0000256" key="10">
    <source>
        <dbReference type="ARBA" id="ARBA00023235"/>
    </source>
</evidence>
<dbReference type="Gene3D" id="1.10.274.50">
    <property type="match status" value="1"/>
</dbReference>
<dbReference type="AlphaFoldDB" id="A0AAU9E6E8"/>
<keyword evidence="7 13" id="KW-0067">ATP-binding</keyword>
<dbReference type="SUPFAM" id="SSF52980">
    <property type="entry name" value="Restriction endonuclease-like"/>
    <property type="match status" value="1"/>
</dbReference>
<evidence type="ECO:0000256" key="11">
    <source>
        <dbReference type="ARBA" id="ARBA00034617"/>
    </source>
</evidence>
<dbReference type="PANTHER" id="PTHR11070">
    <property type="entry name" value="UVRD / RECB / PCRA DNA HELICASE FAMILY MEMBER"/>
    <property type="match status" value="1"/>
</dbReference>
<evidence type="ECO:0000256" key="12">
    <source>
        <dbReference type="ARBA" id="ARBA00048988"/>
    </source>
</evidence>
<evidence type="ECO:0000256" key="15">
    <source>
        <dbReference type="SAM" id="Coils"/>
    </source>
</evidence>
<comment type="catalytic activity">
    <reaction evidence="12 13">
        <text>ATP + H2O = ADP + phosphate + H(+)</text>
        <dbReference type="Rhea" id="RHEA:13065"/>
        <dbReference type="ChEBI" id="CHEBI:15377"/>
        <dbReference type="ChEBI" id="CHEBI:15378"/>
        <dbReference type="ChEBI" id="CHEBI:30616"/>
        <dbReference type="ChEBI" id="CHEBI:43474"/>
        <dbReference type="ChEBI" id="CHEBI:456216"/>
        <dbReference type="EC" id="5.6.2.4"/>
    </reaction>
</comment>
<feature type="coiled-coil region" evidence="15">
    <location>
        <begin position="245"/>
        <end position="272"/>
    </location>
</feature>
<keyword evidence="1 13" id="KW-0540">Nuclease</keyword>
<dbReference type="SUPFAM" id="SSF52540">
    <property type="entry name" value="P-loop containing nucleoside triphosphate hydrolases"/>
    <property type="match status" value="1"/>
</dbReference>
<organism evidence="18 19">
    <name type="scientific">Helicovermis profundi</name>
    <dbReference type="NCBI Taxonomy" id="3065157"/>
    <lineage>
        <taxon>Bacteria</taxon>
        <taxon>Bacillati</taxon>
        <taxon>Bacillota</taxon>
        <taxon>Clostridia</taxon>
        <taxon>Helicovermis</taxon>
    </lineage>
</organism>
<comment type="subunit">
    <text evidence="13">Heterodimer of AddA and AddB/RexB.</text>
</comment>
<dbReference type="EC" id="5.6.2.4" evidence="13"/>
<feature type="domain" description="UvrD-like helicase C-terminal" evidence="17">
    <location>
        <begin position="489"/>
        <end position="783"/>
    </location>
</feature>
<dbReference type="InterPro" id="IPR014152">
    <property type="entry name" value="AddA"/>
</dbReference>
<dbReference type="NCBIfam" id="TIGR02785">
    <property type="entry name" value="addA_Gpos"/>
    <property type="match status" value="1"/>
</dbReference>
<evidence type="ECO:0000256" key="13">
    <source>
        <dbReference type="HAMAP-Rule" id="MF_01451"/>
    </source>
</evidence>
<dbReference type="GO" id="GO:0005829">
    <property type="term" value="C:cytosol"/>
    <property type="evidence" value="ECO:0007669"/>
    <property type="project" value="TreeGrafter"/>
</dbReference>
<comment type="similarity">
    <text evidence="13">Belongs to the helicase family. AddA subfamily.</text>
</comment>
<evidence type="ECO:0000256" key="9">
    <source>
        <dbReference type="ARBA" id="ARBA00023204"/>
    </source>
</evidence>
<dbReference type="GO" id="GO:0043138">
    <property type="term" value="F:3'-5' DNA helicase activity"/>
    <property type="evidence" value="ECO:0007669"/>
    <property type="project" value="UniProtKB-UniRule"/>
</dbReference>
<proteinExistence type="inferred from homology"/>
<evidence type="ECO:0000256" key="5">
    <source>
        <dbReference type="ARBA" id="ARBA00022806"/>
    </source>
</evidence>
<dbReference type="Pfam" id="PF13361">
    <property type="entry name" value="UvrD_C"/>
    <property type="match status" value="1"/>
</dbReference>
<gene>
    <name evidence="13 18" type="primary">addA</name>
    <name evidence="18" type="ORF">HLPR_05530</name>
</gene>
<dbReference type="Pfam" id="PF12705">
    <property type="entry name" value="PDDEXK_1"/>
    <property type="match status" value="1"/>
</dbReference>
<evidence type="ECO:0000256" key="3">
    <source>
        <dbReference type="ARBA" id="ARBA00022763"/>
    </source>
</evidence>
<comment type="cofactor">
    <cofactor evidence="13">
        <name>Mg(2+)</name>
        <dbReference type="ChEBI" id="CHEBI:18420"/>
    </cofactor>
</comment>
<dbReference type="InterPro" id="IPR011335">
    <property type="entry name" value="Restrct_endonuc-II-like"/>
</dbReference>
<comment type="function">
    <text evidence="13">The heterodimer acts as both an ATP-dependent DNA helicase and an ATP-dependent, dual-direction single-stranded exonuclease. Recognizes the chi site generating a DNA molecule suitable for the initiation of homologous recombination. The AddA nuclease domain is required for chi fragment generation; this subunit has the helicase and 3' -&gt; 5' nuclease activities.</text>
</comment>
<feature type="binding site" evidence="14">
    <location>
        <begin position="23"/>
        <end position="30"/>
    </location>
    <ligand>
        <name>ATP</name>
        <dbReference type="ChEBI" id="CHEBI:30616"/>
    </ligand>
</feature>
<dbReference type="RefSeq" id="WP_338536554.1">
    <property type="nucleotide sequence ID" value="NZ_AP028654.1"/>
</dbReference>
<sequence length="1188" mass="138916">MVKWTEDQKKAIEVRDRNILVSAAAGSGKTAVLVERIINIIIKDKVSLENMLIVTFTNAAASEMRERILNSLVKKIEIEKEDSSFIREQIGLVNKALITTMHSFCLDIVKKNYYKIDIDPNFKIGDTTELQIMLSESIDQVFENEYMNEKSDFISLVEAYGTNRDDKALKEIIIKLYYFIQSKPNPLGWLKDAIELYSIEKEEFDSHIWVKSVKENIKYSLESLKSILHEAIETASEEDGPSEYLDALLSDYESLEDLEESLEENYDDFTNIIKKIEFLRMKSVSKKRKEEVDLLKIEKTKKLRDDYKKIIRKLSKSLGEKNTKEIIKVMNEMYPYVKYIYKLVSLVYEKYLELKKEKSFLDFNDLEQFSIELLKYEDIRKYYQEKFDYIVLDEYQDSNIVQETIINSIKRDNNLFLVGDVKQSIYRFRLADPDLFIEKYKNYNLDEGKNDVKIDLSMNFRSRKEILNAINFIFDNIMLEEIGNIDYDENAFLYNGMDFKENYNSSVDVDIIEGNTDDIVEGENNNEVNSLLLDMQKTEIEALHIAKKIKSILGEKIYIAKKNEYKAIEYRDIVILLRATKSRASVFAEIFANEGIPLFSDVGNKYFEVLEIKIFINLLRLIDNRFQDIPLITVLRSSIGNFSIEELISIREFNLDERFFNNFYNYNKDDLLRKKIIEFTKKIDNWSFEASYMKLDEFLWKVLKDSGFYNFVGASIDGENRQGNLKLLIEKADYFEKSTSSGIFSFIKYIEKLEKSSGDMGSAVSISENDNVARLMSIHKSKGLEFPVVILSGSGNKFNLMDLSGNILIDKDLGFGLKYINYKERYYKESLPQNAIKHRLKKATIAEELRILYVALTRAVDKLIIVGYVKKLDSSVQKWKKTISPFLILESNSYLDLIMTVLIKHKDAYILREGLEDYELIENESKWNINIYPKYDIVKNIVKKEEIDSSLKSKLINCDFTLDENNLKFVDEKFNFKYKYEQNVMLPSKLVATDMKKIENMDYKDLNYKIPSLISSPKFMTTEKIDGALIGTTYHKIFQNIDFKNGLKSKDYIINLIDKLVSKNLIDKELVSYIKINKILKFLESDLYNRIAESEKYFKEEPFVFSKNINGEKVLVQGIIDLFYIENNEIVLVDYKSDKITSNISTFVNKYKGQLSIYKEALLKSTDMIVKDTYIYFIDKSELVKVEV</sequence>
<evidence type="ECO:0000256" key="14">
    <source>
        <dbReference type="PROSITE-ProRule" id="PRU00560"/>
    </source>
</evidence>
<dbReference type="PROSITE" id="PS51217">
    <property type="entry name" value="UVRD_HELICASE_CTER"/>
    <property type="match status" value="1"/>
</dbReference>
<keyword evidence="5 13" id="KW-0347">Helicase</keyword>
<evidence type="ECO:0000259" key="16">
    <source>
        <dbReference type="PROSITE" id="PS51198"/>
    </source>
</evidence>
<keyword evidence="4 13" id="KW-0378">Hydrolase</keyword>
<evidence type="ECO:0000256" key="4">
    <source>
        <dbReference type="ARBA" id="ARBA00022801"/>
    </source>
</evidence>
<keyword evidence="6 13" id="KW-0269">Exonuclease</keyword>
<evidence type="ECO:0000256" key="2">
    <source>
        <dbReference type="ARBA" id="ARBA00022741"/>
    </source>
</evidence>
<dbReference type="FunFam" id="3.40.50.300:FF:001236">
    <property type="entry name" value="ATP-dependent helicase/nuclease subunit A"/>
    <property type="match status" value="1"/>
</dbReference>
<keyword evidence="9 13" id="KW-0234">DNA repair</keyword>
<dbReference type="InterPro" id="IPR038726">
    <property type="entry name" value="PDDEXK_AddAB-type"/>
</dbReference>
<evidence type="ECO:0000256" key="6">
    <source>
        <dbReference type="ARBA" id="ARBA00022839"/>
    </source>
</evidence>
<evidence type="ECO:0000256" key="8">
    <source>
        <dbReference type="ARBA" id="ARBA00023125"/>
    </source>
</evidence>
<dbReference type="GO" id="GO:0000724">
    <property type="term" value="P:double-strand break repair via homologous recombination"/>
    <property type="evidence" value="ECO:0007669"/>
    <property type="project" value="UniProtKB-UniRule"/>
</dbReference>
<dbReference type="Proteomes" id="UP001321786">
    <property type="component" value="Chromosome"/>
</dbReference>
<dbReference type="KEGG" id="hprf:HLPR_05530"/>
<keyword evidence="15" id="KW-0175">Coiled coil</keyword>
<keyword evidence="8 13" id="KW-0238">DNA-binding</keyword>
<dbReference type="EC" id="3.1.-.-" evidence="13"/>
<dbReference type="Pfam" id="PF00580">
    <property type="entry name" value="UvrD-helicase"/>
    <property type="match status" value="1"/>
</dbReference>
<evidence type="ECO:0000313" key="19">
    <source>
        <dbReference type="Proteomes" id="UP001321786"/>
    </source>
</evidence>
<dbReference type="GO" id="GO:0003690">
    <property type="term" value="F:double-stranded DNA binding"/>
    <property type="evidence" value="ECO:0007669"/>
    <property type="project" value="UniProtKB-UniRule"/>
</dbReference>
<feature type="domain" description="UvrD-like helicase ATP-binding" evidence="16">
    <location>
        <begin position="2"/>
        <end position="463"/>
    </location>
</feature>
<keyword evidence="3 13" id="KW-0227">DNA damage</keyword>
<dbReference type="HAMAP" id="MF_01451">
    <property type="entry name" value="AddA"/>
    <property type="match status" value="1"/>
</dbReference>
<dbReference type="InterPro" id="IPR014017">
    <property type="entry name" value="DNA_helicase_UvrD-like_C"/>
</dbReference>
<evidence type="ECO:0000256" key="1">
    <source>
        <dbReference type="ARBA" id="ARBA00022722"/>
    </source>
</evidence>
<reference evidence="18 19" key="1">
    <citation type="submission" date="2023-08" db="EMBL/GenBank/DDBJ databases">
        <title>Helicovermis profunda gen. nov., sp. nov., a novel mesophilic, fermentative bacterium within the Bacillota from a deep-sea hydrothermal vent chimney.</title>
        <authorList>
            <person name="Miyazaki U."/>
            <person name="Mizutani D."/>
            <person name="Hashimoto Y."/>
            <person name="Tame A."/>
            <person name="Sawayama S."/>
            <person name="Miyazaki J."/>
            <person name="Takai K."/>
            <person name="Nakagawa S."/>
        </authorList>
    </citation>
    <scope>NUCLEOTIDE SEQUENCE [LARGE SCALE GENOMIC DNA]</scope>
    <source>
        <strain evidence="18 19">S502</strain>
    </source>
</reference>
<dbReference type="PROSITE" id="PS51198">
    <property type="entry name" value="UVRD_HELICASE_ATP_BIND"/>
    <property type="match status" value="1"/>
</dbReference>
<dbReference type="GO" id="GO:0008408">
    <property type="term" value="F:3'-5' exonuclease activity"/>
    <property type="evidence" value="ECO:0007669"/>
    <property type="project" value="UniProtKB-UniRule"/>
</dbReference>
<name>A0AAU9E6E8_9FIRM</name>
<dbReference type="InterPro" id="IPR000212">
    <property type="entry name" value="DNA_helicase_UvrD/REP"/>
</dbReference>
<keyword evidence="19" id="KW-1185">Reference proteome</keyword>
<evidence type="ECO:0000313" key="18">
    <source>
        <dbReference type="EMBL" id="BEP28222.1"/>
    </source>
</evidence>
<dbReference type="Gene3D" id="3.90.320.10">
    <property type="match status" value="1"/>
</dbReference>
<dbReference type="GO" id="GO:0005524">
    <property type="term" value="F:ATP binding"/>
    <property type="evidence" value="ECO:0007669"/>
    <property type="project" value="UniProtKB-UniRule"/>
</dbReference>
<evidence type="ECO:0000259" key="17">
    <source>
        <dbReference type="PROSITE" id="PS51217"/>
    </source>
</evidence>
<keyword evidence="10 13" id="KW-0413">Isomerase</keyword>
<dbReference type="Gene3D" id="3.40.50.300">
    <property type="entry name" value="P-loop containing nucleotide triphosphate hydrolases"/>
    <property type="match status" value="3"/>
</dbReference>
<dbReference type="EMBL" id="AP028654">
    <property type="protein sequence ID" value="BEP28222.1"/>
    <property type="molecule type" value="Genomic_DNA"/>
</dbReference>
<comment type="catalytic activity">
    <reaction evidence="11 13">
        <text>Couples ATP hydrolysis with the unwinding of duplex DNA by translocating in the 3'-5' direction.</text>
        <dbReference type="EC" id="5.6.2.4"/>
    </reaction>
</comment>
<protein>
    <recommendedName>
        <fullName evidence="13">ATP-dependent helicase/nuclease subunit A</fullName>
        <ecNumber evidence="13">3.1.-.-</ecNumber>
        <ecNumber evidence="13">5.6.2.4</ecNumber>
    </recommendedName>
    <alternativeName>
        <fullName evidence="13">ATP-dependent helicase/nuclease AddA</fullName>
    </alternativeName>
    <alternativeName>
        <fullName evidence="13">DNA 3'-5' helicase AddA</fullName>
    </alternativeName>
</protein>
<keyword evidence="2 13" id="KW-0547">Nucleotide-binding</keyword>
<dbReference type="InterPro" id="IPR014016">
    <property type="entry name" value="UvrD-like_ATP-bd"/>
</dbReference>
<accession>A0AAU9E6E8</accession>
<dbReference type="GO" id="GO:0033202">
    <property type="term" value="C:DNA helicase complex"/>
    <property type="evidence" value="ECO:0007669"/>
    <property type="project" value="TreeGrafter"/>
</dbReference>
<dbReference type="InterPro" id="IPR027417">
    <property type="entry name" value="P-loop_NTPase"/>
</dbReference>
<evidence type="ECO:0000256" key="7">
    <source>
        <dbReference type="ARBA" id="ARBA00022840"/>
    </source>
</evidence>
<dbReference type="InterPro" id="IPR011604">
    <property type="entry name" value="PDDEXK-like_dom_sf"/>
</dbReference>
<dbReference type="PANTHER" id="PTHR11070:SF48">
    <property type="entry name" value="ATP-DEPENDENT HELICASE_NUCLEASE SUBUNIT A"/>
    <property type="match status" value="1"/>
</dbReference>